<reference evidence="2 3" key="1">
    <citation type="journal article" date="2016" name="Appl. Environ. Microbiol.">
        <title>Lack of Overt Genome Reduction in the Bryostatin-Producing Bryozoan Symbiont "Candidatus Endobugula sertula".</title>
        <authorList>
            <person name="Miller I.J."/>
            <person name="Vanee N."/>
            <person name="Fong S.S."/>
            <person name="Lim-Fong G.E."/>
            <person name="Kwan J.C."/>
        </authorList>
    </citation>
    <scope>NUCLEOTIDE SEQUENCE [LARGE SCALE GENOMIC DNA]</scope>
    <source>
        <strain evidence="2">AB1-4</strain>
    </source>
</reference>
<proteinExistence type="predicted"/>
<evidence type="ECO:0000313" key="2">
    <source>
        <dbReference type="EMBL" id="ODS24274.1"/>
    </source>
</evidence>
<protein>
    <submittedName>
        <fullName evidence="2">Uncharacterized protein</fullName>
    </submittedName>
</protein>
<organism evidence="2 3">
    <name type="scientific">Candidatus Endobugula sertula</name>
    <name type="common">Bugula neritina bacterial symbiont</name>
    <dbReference type="NCBI Taxonomy" id="62101"/>
    <lineage>
        <taxon>Bacteria</taxon>
        <taxon>Pseudomonadati</taxon>
        <taxon>Pseudomonadota</taxon>
        <taxon>Gammaproteobacteria</taxon>
        <taxon>Cellvibrionales</taxon>
        <taxon>Cellvibrionaceae</taxon>
        <taxon>Candidatus Endobugula</taxon>
    </lineage>
</organism>
<feature type="compositionally biased region" description="Polar residues" evidence="1">
    <location>
        <begin position="31"/>
        <end position="44"/>
    </location>
</feature>
<dbReference type="EMBL" id="MDLC01000011">
    <property type="protein sequence ID" value="ODS24274.1"/>
    <property type="molecule type" value="Genomic_DNA"/>
</dbReference>
<dbReference type="Proteomes" id="UP000242502">
    <property type="component" value="Unassembled WGS sequence"/>
</dbReference>
<evidence type="ECO:0000313" key="3">
    <source>
        <dbReference type="Proteomes" id="UP000242502"/>
    </source>
</evidence>
<name>A0A1D2QRW0_9GAMM</name>
<sequence>MNTHGFPSPILSTTHSYQVLRQPPVGEESTDLQQSTLKPVKQSAESATINTEVIGGEERNGKKHIKSL</sequence>
<feature type="region of interest" description="Disordered" evidence="1">
    <location>
        <begin position="25"/>
        <end position="44"/>
    </location>
</feature>
<dbReference type="AlphaFoldDB" id="A0A1D2QRW0"/>
<comment type="caution">
    <text evidence="2">The sequence shown here is derived from an EMBL/GenBank/DDBJ whole genome shotgun (WGS) entry which is preliminary data.</text>
</comment>
<accession>A0A1D2QRW0</accession>
<dbReference type="STRING" id="62101.AB835_04405"/>
<evidence type="ECO:0000256" key="1">
    <source>
        <dbReference type="SAM" id="MobiDB-lite"/>
    </source>
</evidence>
<gene>
    <name evidence="2" type="ORF">AB835_04405</name>
</gene>